<dbReference type="Proteomes" id="UP000299102">
    <property type="component" value="Unassembled WGS sequence"/>
</dbReference>
<organism evidence="1 2">
    <name type="scientific">Eumeta variegata</name>
    <name type="common">Bagworm moth</name>
    <name type="synonym">Eumeta japonica</name>
    <dbReference type="NCBI Taxonomy" id="151549"/>
    <lineage>
        <taxon>Eukaryota</taxon>
        <taxon>Metazoa</taxon>
        <taxon>Ecdysozoa</taxon>
        <taxon>Arthropoda</taxon>
        <taxon>Hexapoda</taxon>
        <taxon>Insecta</taxon>
        <taxon>Pterygota</taxon>
        <taxon>Neoptera</taxon>
        <taxon>Endopterygota</taxon>
        <taxon>Lepidoptera</taxon>
        <taxon>Glossata</taxon>
        <taxon>Ditrysia</taxon>
        <taxon>Tineoidea</taxon>
        <taxon>Psychidae</taxon>
        <taxon>Oiketicinae</taxon>
        <taxon>Eumeta</taxon>
    </lineage>
</organism>
<accession>A0A4C1ZM72</accession>
<dbReference type="EMBL" id="BGZK01001962">
    <property type="protein sequence ID" value="GBP88858.1"/>
    <property type="molecule type" value="Genomic_DNA"/>
</dbReference>
<reference evidence="1 2" key="1">
    <citation type="journal article" date="2019" name="Commun. Biol.">
        <title>The bagworm genome reveals a unique fibroin gene that provides high tensile strength.</title>
        <authorList>
            <person name="Kono N."/>
            <person name="Nakamura H."/>
            <person name="Ohtoshi R."/>
            <person name="Tomita M."/>
            <person name="Numata K."/>
            <person name="Arakawa K."/>
        </authorList>
    </citation>
    <scope>NUCLEOTIDE SEQUENCE [LARGE SCALE GENOMIC DNA]</scope>
</reference>
<dbReference type="AlphaFoldDB" id="A0A4C1ZM72"/>
<keyword evidence="2" id="KW-1185">Reference proteome</keyword>
<evidence type="ECO:0000313" key="1">
    <source>
        <dbReference type="EMBL" id="GBP88858.1"/>
    </source>
</evidence>
<comment type="caution">
    <text evidence="1">The sequence shown here is derived from an EMBL/GenBank/DDBJ whole genome shotgun (WGS) entry which is preliminary data.</text>
</comment>
<name>A0A4C1ZM72_EUMVA</name>
<gene>
    <name evidence="1" type="ORF">EVAR_64687_1</name>
</gene>
<proteinExistence type="predicted"/>
<sequence>MVIATSRQSARGPLRPIEELRTKKLTTVVPNALIMSGAGDLSRRGRCRQCRQTTLNMFINSWESRKADDGVGADLDLQQVQRRQRTQVQQERPRAKWNRNRELYWDRNHSDNGLSIEGELRAEPGEKLRSKPIAGWSNRNRHRHRDEICRKRDLNGIYGGVYAAAARAPPAGNAGDYNIVITFPAAMLLMCSNTAVCAGCGALRHVTLIDFRCVT</sequence>
<evidence type="ECO:0000313" key="2">
    <source>
        <dbReference type="Proteomes" id="UP000299102"/>
    </source>
</evidence>
<protein>
    <submittedName>
        <fullName evidence="1">Uncharacterized protein</fullName>
    </submittedName>
</protein>